<gene>
    <name evidence="1 2" type="primary">gatC</name>
    <name evidence="2" type="ORF">GCM10009007_11610</name>
</gene>
<evidence type="ECO:0000313" key="2">
    <source>
        <dbReference type="EMBL" id="GHA72311.1"/>
    </source>
</evidence>
<protein>
    <recommendedName>
        <fullName evidence="1">Aspartyl/glutamyl-tRNA(Asn/Gln) amidotransferase subunit C</fullName>
        <shortName evidence="1">Asp/Glu-ADT subunit C</shortName>
        <ecNumber evidence="1">6.3.5.-</ecNumber>
    </recommendedName>
</protein>
<keyword evidence="1" id="KW-0648">Protein biosynthesis</keyword>
<dbReference type="GO" id="GO:0006412">
    <property type="term" value="P:translation"/>
    <property type="evidence" value="ECO:0007669"/>
    <property type="project" value="UniProtKB-UniRule"/>
</dbReference>
<reference evidence="2" key="1">
    <citation type="journal article" date="2014" name="Int. J. Syst. Evol. Microbiol.">
        <title>Complete genome sequence of Corynebacterium casei LMG S-19264T (=DSM 44701T), isolated from a smear-ripened cheese.</title>
        <authorList>
            <consortium name="US DOE Joint Genome Institute (JGI-PGF)"/>
            <person name="Walter F."/>
            <person name="Albersmeier A."/>
            <person name="Kalinowski J."/>
            <person name="Ruckert C."/>
        </authorList>
    </citation>
    <scope>NUCLEOTIDE SEQUENCE</scope>
    <source>
        <strain evidence="2">KCTC 32501</strain>
    </source>
</reference>
<dbReference type="GO" id="GO:0006450">
    <property type="term" value="P:regulation of translational fidelity"/>
    <property type="evidence" value="ECO:0007669"/>
    <property type="project" value="InterPro"/>
</dbReference>
<dbReference type="Pfam" id="PF02686">
    <property type="entry name" value="GatC"/>
    <property type="match status" value="1"/>
</dbReference>
<dbReference type="RefSeq" id="WP_189492944.1">
    <property type="nucleotide sequence ID" value="NZ_BMZG01000005.1"/>
</dbReference>
<dbReference type="HAMAP" id="MF_00122">
    <property type="entry name" value="GatC"/>
    <property type="match status" value="1"/>
</dbReference>
<organism evidence="2 3">
    <name type="scientific">Formosimonas limnophila</name>
    <dbReference type="NCBI Taxonomy" id="1384487"/>
    <lineage>
        <taxon>Bacteria</taxon>
        <taxon>Pseudomonadati</taxon>
        <taxon>Pseudomonadota</taxon>
        <taxon>Betaproteobacteria</taxon>
        <taxon>Burkholderiales</taxon>
        <taxon>Burkholderiaceae</taxon>
        <taxon>Formosimonas</taxon>
    </lineage>
</organism>
<sequence length="99" mass="10983">MSLTIDDVRKVARLSMLKLAPEQEAQTLSHLSNIFSLIDQMQSVDTSGVTPLNHPISLVQEANQRLRADEVTEVNQRESNMANAPQKDAGLFLVPKVIE</sequence>
<dbReference type="PANTHER" id="PTHR15004:SF0">
    <property type="entry name" value="GLUTAMYL-TRNA(GLN) AMIDOTRANSFERASE SUBUNIT C, MITOCHONDRIAL"/>
    <property type="match status" value="1"/>
</dbReference>
<keyword evidence="1" id="KW-0547">Nucleotide-binding</keyword>
<accession>A0A8J3CL68</accession>
<comment type="function">
    <text evidence="1">Allows the formation of correctly charged Asn-tRNA(Asn) or Gln-tRNA(Gln) through the transamidation of misacylated Asp-tRNA(Asn) or Glu-tRNA(Gln) in organisms which lack either or both of asparaginyl-tRNA or glutaminyl-tRNA synthetases. The reaction takes place in the presence of glutamine and ATP through an activated phospho-Asp-tRNA(Asn) or phospho-Glu-tRNA(Gln).</text>
</comment>
<keyword evidence="3" id="KW-1185">Reference proteome</keyword>
<dbReference type="SUPFAM" id="SSF141000">
    <property type="entry name" value="Glu-tRNAGln amidotransferase C subunit"/>
    <property type="match status" value="1"/>
</dbReference>
<dbReference type="GO" id="GO:0050567">
    <property type="term" value="F:glutaminyl-tRNA synthase (glutamine-hydrolyzing) activity"/>
    <property type="evidence" value="ECO:0007669"/>
    <property type="project" value="UniProtKB-UniRule"/>
</dbReference>
<name>A0A8J3CL68_9BURK</name>
<dbReference type="InterPro" id="IPR003837">
    <property type="entry name" value="GatC"/>
</dbReference>
<evidence type="ECO:0000313" key="3">
    <source>
        <dbReference type="Proteomes" id="UP000614287"/>
    </source>
</evidence>
<dbReference type="Gene3D" id="1.10.20.60">
    <property type="entry name" value="Glu-tRNAGln amidotransferase C subunit, N-terminal domain"/>
    <property type="match status" value="1"/>
</dbReference>
<dbReference type="Proteomes" id="UP000614287">
    <property type="component" value="Unassembled WGS sequence"/>
</dbReference>
<comment type="catalytic activity">
    <reaction evidence="1">
        <text>L-glutamyl-tRNA(Gln) + L-glutamine + ATP + H2O = L-glutaminyl-tRNA(Gln) + L-glutamate + ADP + phosphate + H(+)</text>
        <dbReference type="Rhea" id="RHEA:17521"/>
        <dbReference type="Rhea" id="RHEA-COMP:9681"/>
        <dbReference type="Rhea" id="RHEA-COMP:9684"/>
        <dbReference type="ChEBI" id="CHEBI:15377"/>
        <dbReference type="ChEBI" id="CHEBI:15378"/>
        <dbReference type="ChEBI" id="CHEBI:29985"/>
        <dbReference type="ChEBI" id="CHEBI:30616"/>
        <dbReference type="ChEBI" id="CHEBI:43474"/>
        <dbReference type="ChEBI" id="CHEBI:58359"/>
        <dbReference type="ChEBI" id="CHEBI:78520"/>
        <dbReference type="ChEBI" id="CHEBI:78521"/>
        <dbReference type="ChEBI" id="CHEBI:456216"/>
    </reaction>
</comment>
<dbReference type="AlphaFoldDB" id="A0A8J3CL68"/>
<dbReference type="EC" id="6.3.5.-" evidence="1"/>
<proteinExistence type="inferred from homology"/>
<dbReference type="EMBL" id="BMZG01000005">
    <property type="protein sequence ID" value="GHA72311.1"/>
    <property type="molecule type" value="Genomic_DNA"/>
</dbReference>
<keyword evidence="1" id="KW-0436">Ligase</keyword>
<dbReference type="GO" id="GO:0005524">
    <property type="term" value="F:ATP binding"/>
    <property type="evidence" value="ECO:0007669"/>
    <property type="project" value="UniProtKB-KW"/>
</dbReference>
<reference evidence="2" key="2">
    <citation type="submission" date="2020-09" db="EMBL/GenBank/DDBJ databases">
        <authorList>
            <person name="Sun Q."/>
            <person name="Kim S."/>
        </authorList>
    </citation>
    <scope>NUCLEOTIDE SEQUENCE</scope>
    <source>
        <strain evidence="2">KCTC 32501</strain>
    </source>
</reference>
<comment type="caution">
    <text evidence="2">The sequence shown here is derived from an EMBL/GenBank/DDBJ whole genome shotgun (WGS) entry which is preliminary data.</text>
</comment>
<dbReference type="NCBIfam" id="TIGR00135">
    <property type="entry name" value="gatC"/>
    <property type="match status" value="1"/>
</dbReference>
<comment type="similarity">
    <text evidence="1">Belongs to the GatC family.</text>
</comment>
<dbReference type="InterPro" id="IPR036113">
    <property type="entry name" value="Asp/Glu-ADT_sf_sub_c"/>
</dbReference>
<comment type="subunit">
    <text evidence="1">Heterotrimer of A, B and C subunits.</text>
</comment>
<evidence type="ECO:0000256" key="1">
    <source>
        <dbReference type="HAMAP-Rule" id="MF_00122"/>
    </source>
</evidence>
<dbReference type="GO" id="GO:0070681">
    <property type="term" value="P:glutaminyl-tRNAGln biosynthesis via transamidation"/>
    <property type="evidence" value="ECO:0007669"/>
    <property type="project" value="TreeGrafter"/>
</dbReference>
<dbReference type="PANTHER" id="PTHR15004">
    <property type="entry name" value="GLUTAMYL-TRNA(GLN) AMIDOTRANSFERASE SUBUNIT C, MITOCHONDRIAL"/>
    <property type="match status" value="1"/>
</dbReference>
<comment type="catalytic activity">
    <reaction evidence="1">
        <text>L-aspartyl-tRNA(Asn) + L-glutamine + ATP + H2O = L-asparaginyl-tRNA(Asn) + L-glutamate + ADP + phosphate + 2 H(+)</text>
        <dbReference type="Rhea" id="RHEA:14513"/>
        <dbReference type="Rhea" id="RHEA-COMP:9674"/>
        <dbReference type="Rhea" id="RHEA-COMP:9677"/>
        <dbReference type="ChEBI" id="CHEBI:15377"/>
        <dbReference type="ChEBI" id="CHEBI:15378"/>
        <dbReference type="ChEBI" id="CHEBI:29985"/>
        <dbReference type="ChEBI" id="CHEBI:30616"/>
        <dbReference type="ChEBI" id="CHEBI:43474"/>
        <dbReference type="ChEBI" id="CHEBI:58359"/>
        <dbReference type="ChEBI" id="CHEBI:78515"/>
        <dbReference type="ChEBI" id="CHEBI:78516"/>
        <dbReference type="ChEBI" id="CHEBI:456216"/>
    </reaction>
</comment>
<keyword evidence="1" id="KW-0067">ATP-binding</keyword>